<dbReference type="AlphaFoldDB" id="A0A1M7REU4"/>
<sequence length="275" mass="30676">MDSLFVIGLPKGMETRLVSAALTNNVAVEYILSAVNDAGKLRLIPTEHTAIFPFQAYTQGKEPRDLKVLVLPYAPIPQNLEDELDAFEAVEGLVERPERGKEGWPRSGDKVDDGFLNSLFKSFQEKYFPQKPLTPSEHFSALAASNNRFLVTDGALETCDDIPKHRRVFLINCADSCHELLDGEVGVPLEQFFKGRGITHAQNGREKGTLTIWQDGTKVYGETRETHLKQGDNTNARNATRVYYHYLAIGEEHYVGILHAGPHPTGDMSRTHVLS</sequence>
<evidence type="ECO:0000313" key="1">
    <source>
        <dbReference type="EMBL" id="SHN44548.1"/>
    </source>
</evidence>
<dbReference type="RefSeq" id="WP_072790689.1">
    <property type="nucleotide sequence ID" value="NZ_FRCX01000023.1"/>
</dbReference>
<gene>
    <name evidence="1" type="ORF">SAMN05192549_1233</name>
</gene>
<protein>
    <submittedName>
        <fullName evidence="1">Uncharacterized protein</fullName>
    </submittedName>
</protein>
<dbReference type="Proteomes" id="UP000184339">
    <property type="component" value="Unassembled WGS sequence"/>
</dbReference>
<name>A0A1M7REU4_9BURK</name>
<keyword evidence="2" id="KW-1185">Reference proteome</keyword>
<evidence type="ECO:0000313" key="2">
    <source>
        <dbReference type="Proteomes" id="UP000184339"/>
    </source>
</evidence>
<organism evidence="1 2">
    <name type="scientific">Duganella sacchari</name>
    <dbReference type="NCBI Taxonomy" id="551987"/>
    <lineage>
        <taxon>Bacteria</taxon>
        <taxon>Pseudomonadati</taxon>
        <taxon>Pseudomonadota</taxon>
        <taxon>Betaproteobacteria</taxon>
        <taxon>Burkholderiales</taxon>
        <taxon>Oxalobacteraceae</taxon>
        <taxon>Telluria group</taxon>
        <taxon>Duganella</taxon>
    </lineage>
</organism>
<accession>A0A1M7REU4</accession>
<proteinExistence type="predicted"/>
<reference evidence="2" key="1">
    <citation type="submission" date="2016-11" db="EMBL/GenBank/DDBJ databases">
        <authorList>
            <person name="Varghese N."/>
            <person name="Submissions S."/>
        </authorList>
    </citation>
    <scope>NUCLEOTIDE SEQUENCE [LARGE SCALE GENOMIC DNA]</scope>
    <source>
        <strain evidence="2">Sac-22</strain>
    </source>
</reference>
<dbReference type="EMBL" id="FRCX01000023">
    <property type="protein sequence ID" value="SHN44548.1"/>
    <property type="molecule type" value="Genomic_DNA"/>
</dbReference>